<dbReference type="HAMAP" id="MF_01151">
    <property type="entry name" value="GrpE"/>
    <property type="match status" value="1"/>
</dbReference>
<feature type="region of interest" description="Disordered" evidence="14">
    <location>
        <begin position="1"/>
        <end position="69"/>
    </location>
</feature>
<dbReference type="InterPro" id="IPR000740">
    <property type="entry name" value="GrpE"/>
</dbReference>
<dbReference type="Proteomes" id="UP000009881">
    <property type="component" value="Unassembled WGS sequence"/>
</dbReference>
<dbReference type="Pfam" id="PF01025">
    <property type="entry name" value="GrpE"/>
    <property type="match status" value="1"/>
</dbReference>
<dbReference type="GO" id="GO:0000774">
    <property type="term" value="F:adenyl-nucleotide exchange factor activity"/>
    <property type="evidence" value="ECO:0007669"/>
    <property type="project" value="InterPro"/>
</dbReference>
<evidence type="ECO:0000313" key="16">
    <source>
        <dbReference type="Proteomes" id="UP000009881"/>
    </source>
</evidence>
<comment type="function">
    <text evidence="7 10 11">Participates actively in the response to hyperosmotic and heat shock by preventing the aggregation of stress-denatured proteins, in association with DnaK and GrpE. It is the nucleotide exchange factor for DnaK and may function as a thermosensor. Unfolded proteins bind initially to DnaJ; upon interaction with the DnaJ-bound protein, DnaK hydrolyzes its bound ATP, resulting in the formation of a stable complex. GrpE releases ADP from DnaK; ATP binding to DnaK triggers the release of the substrate protein, thus completing the reaction cycle. Several rounds of ATP-dependent interactions between DnaJ, DnaK and GrpE are required for fully efficient folding.</text>
</comment>
<keyword evidence="4 10" id="KW-0963">Cytoplasm</keyword>
<evidence type="ECO:0000256" key="1">
    <source>
        <dbReference type="ARBA" id="ARBA00004496"/>
    </source>
</evidence>
<dbReference type="GO" id="GO:0042803">
    <property type="term" value="F:protein homodimerization activity"/>
    <property type="evidence" value="ECO:0007669"/>
    <property type="project" value="InterPro"/>
</dbReference>
<feature type="compositionally biased region" description="Gly residues" evidence="14">
    <location>
        <begin position="230"/>
        <end position="250"/>
    </location>
</feature>
<evidence type="ECO:0000256" key="3">
    <source>
        <dbReference type="ARBA" id="ARBA00011738"/>
    </source>
</evidence>
<evidence type="ECO:0000256" key="4">
    <source>
        <dbReference type="ARBA" id="ARBA00022490"/>
    </source>
</evidence>
<dbReference type="FunFam" id="2.30.22.10:FF:000001">
    <property type="entry name" value="Protein GrpE"/>
    <property type="match status" value="1"/>
</dbReference>
<dbReference type="PANTHER" id="PTHR21237:SF23">
    <property type="entry name" value="GRPE PROTEIN HOMOLOG, MITOCHONDRIAL"/>
    <property type="match status" value="1"/>
</dbReference>
<dbReference type="GO" id="GO:0051082">
    <property type="term" value="F:unfolded protein binding"/>
    <property type="evidence" value="ECO:0007669"/>
    <property type="project" value="TreeGrafter"/>
</dbReference>
<dbReference type="GO" id="GO:0051087">
    <property type="term" value="F:protein-folding chaperone binding"/>
    <property type="evidence" value="ECO:0007669"/>
    <property type="project" value="InterPro"/>
</dbReference>
<reference evidence="15 16" key="1">
    <citation type="journal article" date="2013" name="Genome Announc.">
        <title>Draft Genome Sequence of an Alphaproteobacterium, Caenispirillum salinarum AK4(T), Isolated from a Solar Saltern.</title>
        <authorList>
            <person name="Khatri I."/>
            <person name="Singh A."/>
            <person name="Korpole S."/>
            <person name="Pinnaka A.K."/>
            <person name="Subramanian S."/>
        </authorList>
    </citation>
    <scope>NUCLEOTIDE SEQUENCE [LARGE SCALE GENOMIC DNA]</scope>
    <source>
        <strain evidence="15 16">AK4</strain>
    </source>
</reference>
<comment type="subcellular location">
    <subcellularLocation>
        <location evidence="1 10">Cytoplasm</location>
    </subcellularLocation>
</comment>
<dbReference type="CDD" id="cd00446">
    <property type="entry name" value="GrpE"/>
    <property type="match status" value="1"/>
</dbReference>
<dbReference type="PATRIC" id="fig|1238182.3.peg.4061"/>
<feature type="region of interest" description="Disordered" evidence="14">
    <location>
        <begin position="222"/>
        <end position="250"/>
    </location>
</feature>
<dbReference type="STRING" id="1238182.C882_2107"/>
<dbReference type="Gene3D" id="2.30.22.10">
    <property type="entry name" value="Head domain of nucleotide exchange factor GrpE"/>
    <property type="match status" value="1"/>
</dbReference>
<keyword evidence="6 10" id="KW-0143">Chaperone</keyword>
<evidence type="ECO:0000256" key="7">
    <source>
        <dbReference type="ARBA" id="ARBA00053401"/>
    </source>
</evidence>
<dbReference type="InterPro" id="IPR013805">
    <property type="entry name" value="GrpE_CC"/>
</dbReference>
<dbReference type="PRINTS" id="PR00773">
    <property type="entry name" value="GRPEPROTEIN"/>
</dbReference>
<dbReference type="PROSITE" id="PS01071">
    <property type="entry name" value="GRPE"/>
    <property type="match status" value="1"/>
</dbReference>
<organism evidence="15 16">
    <name type="scientific">Caenispirillum salinarum AK4</name>
    <dbReference type="NCBI Taxonomy" id="1238182"/>
    <lineage>
        <taxon>Bacteria</taxon>
        <taxon>Pseudomonadati</taxon>
        <taxon>Pseudomonadota</taxon>
        <taxon>Alphaproteobacteria</taxon>
        <taxon>Rhodospirillales</taxon>
        <taxon>Novispirillaceae</taxon>
        <taxon>Caenispirillum</taxon>
    </lineage>
</organism>
<dbReference type="GO" id="GO:0006457">
    <property type="term" value="P:protein folding"/>
    <property type="evidence" value="ECO:0007669"/>
    <property type="project" value="InterPro"/>
</dbReference>
<evidence type="ECO:0000256" key="2">
    <source>
        <dbReference type="ARBA" id="ARBA00009054"/>
    </source>
</evidence>
<dbReference type="EMBL" id="ANHY01000022">
    <property type="protein sequence ID" value="EKV26883.1"/>
    <property type="molecule type" value="Genomic_DNA"/>
</dbReference>
<sequence length="250" mass="26597">MAQQHNPAQAANGAETPNEVPEHEGQEGTHPGGTADTGEQSPQAGDIPQGTVPDEEAQAAAADNMAPEERIAMLEGEVQRLKTEYMRALADAENSKRMAEKRIEDNSKYAVSNFAKEMLTVADNLDRALLAAPEDKRRNNELLKNLAVGIEMTQKTLTGALEKYGVQKVEARGAAFDPNLHQAVQEVENPDVPAGTCVEVYQDGYLIRDRLLRPAMVVVSRGGPKRDAGNGNGGGAQTPEGGQGGVDTSA</sequence>
<evidence type="ECO:0000256" key="9">
    <source>
        <dbReference type="ARBA" id="ARBA00076414"/>
    </source>
</evidence>
<name>K9H8E0_9PROT</name>
<dbReference type="SUPFAM" id="SSF58014">
    <property type="entry name" value="Coiled-coil domain of nucleotide exchange factor GrpE"/>
    <property type="match status" value="1"/>
</dbReference>
<keyword evidence="5 10" id="KW-0346">Stress response</keyword>
<evidence type="ECO:0000256" key="10">
    <source>
        <dbReference type="HAMAP-Rule" id="MF_01151"/>
    </source>
</evidence>
<evidence type="ECO:0000256" key="8">
    <source>
        <dbReference type="ARBA" id="ARBA00072274"/>
    </source>
</evidence>
<comment type="similarity">
    <text evidence="2 10 12">Belongs to the GrpE family.</text>
</comment>
<gene>
    <name evidence="10" type="primary">grpE</name>
    <name evidence="15" type="ORF">C882_2107</name>
</gene>
<protein>
    <recommendedName>
        <fullName evidence="8 10">Protein GrpE</fullName>
    </recommendedName>
    <alternativeName>
        <fullName evidence="9 10">HSP-70 cofactor</fullName>
    </alternativeName>
</protein>
<dbReference type="SUPFAM" id="SSF51064">
    <property type="entry name" value="Head domain of nucleotide exchange factor GrpE"/>
    <property type="match status" value="1"/>
</dbReference>
<evidence type="ECO:0000256" key="11">
    <source>
        <dbReference type="RuleBase" id="RU000639"/>
    </source>
</evidence>
<dbReference type="GO" id="GO:0005737">
    <property type="term" value="C:cytoplasm"/>
    <property type="evidence" value="ECO:0007669"/>
    <property type="project" value="UniProtKB-SubCell"/>
</dbReference>
<evidence type="ECO:0000313" key="15">
    <source>
        <dbReference type="EMBL" id="EKV26883.1"/>
    </source>
</evidence>
<proteinExistence type="inferred from homology"/>
<keyword evidence="13" id="KW-0175">Coiled coil</keyword>
<dbReference type="InterPro" id="IPR009012">
    <property type="entry name" value="GrpE_head"/>
</dbReference>
<dbReference type="RefSeq" id="WP_009542502.1">
    <property type="nucleotide sequence ID" value="NZ_ANHY01000022.1"/>
</dbReference>
<evidence type="ECO:0000256" key="5">
    <source>
        <dbReference type="ARBA" id="ARBA00023016"/>
    </source>
</evidence>
<evidence type="ECO:0000256" key="6">
    <source>
        <dbReference type="ARBA" id="ARBA00023186"/>
    </source>
</evidence>
<accession>K9H8E0</accession>
<feature type="coiled-coil region" evidence="13">
    <location>
        <begin position="71"/>
        <end position="102"/>
    </location>
</feature>
<comment type="subunit">
    <text evidence="3 10">Homodimer.</text>
</comment>
<dbReference type="OrthoDB" id="9789811at2"/>
<comment type="caution">
    <text evidence="15">The sequence shown here is derived from an EMBL/GenBank/DDBJ whole genome shotgun (WGS) entry which is preliminary data.</text>
</comment>
<evidence type="ECO:0000256" key="14">
    <source>
        <dbReference type="SAM" id="MobiDB-lite"/>
    </source>
</evidence>
<evidence type="ECO:0000256" key="12">
    <source>
        <dbReference type="RuleBase" id="RU004478"/>
    </source>
</evidence>
<dbReference type="AlphaFoldDB" id="K9H8E0"/>
<dbReference type="eggNOG" id="COG0576">
    <property type="taxonomic scope" value="Bacteria"/>
</dbReference>
<dbReference type="Gene3D" id="3.90.20.20">
    <property type="match status" value="1"/>
</dbReference>
<keyword evidence="16" id="KW-1185">Reference proteome</keyword>
<dbReference type="NCBIfam" id="NF010738">
    <property type="entry name" value="PRK14140.1"/>
    <property type="match status" value="1"/>
</dbReference>
<dbReference type="PANTHER" id="PTHR21237">
    <property type="entry name" value="GRPE PROTEIN"/>
    <property type="match status" value="1"/>
</dbReference>
<evidence type="ECO:0000256" key="13">
    <source>
        <dbReference type="SAM" id="Coils"/>
    </source>
</evidence>